<accession>A0AAD1WRM4</accession>
<evidence type="ECO:0000256" key="1">
    <source>
        <dbReference type="SAM" id="MobiDB-lite"/>
    </source>
</evidence>
<organism evidence="2 3">
    <name type="scientific">Pelobates cultripes</name>
    <name type="common">Western spadefoot toad</name>
    <dbReference type="NCBI Taxonomy" id="61616"/>
    <lineage>
        <taxon>Eukaryota</taxon>
        <taxon>Metazoa</taxon>
        <taxon>Chordata</taxon>
        <taxon>Craniata</taxon>
        <taxon>Vertebrata</taxon>
        <taxon>Euteleostomi</taxon>
        <taxon>Amphibia</taxon>
        <taxon>Batrachia</taxon>
        <taxon>Anura</taxon>
        <taxon>Pelobatoidea</taxon>
        <taxon>Pelobatidae</taxon>
        <taxon>Pelobates</taxon>
    </lineage>
</organism>
<sequence length="169" mass="18681">MEKRTKKLKVLLGERSQNIGDLLQPVPRPNMVAQRDSRSSVSSAEDTLDAPDNIPDTGDLNTSLSTEDLNTTATKGDILDLMKNMRAFFNADLAVVREEISAMMARIQVAEEDASSIAQRQVCAAEQTTLLQATSHTASPNGKLNQYRLKAVIACPPRLKRWQEHPGMY</sequence>
<proteinExistence type="predicted"/>
<reference evidence="2" key="1">
    <citation type="submission" date="2022-03" db="EMBL/GenBank/DDBJ databases">
        <authorList>
            <person name="Alioto T."/>
            <person name="Alioto T."/>
            <person name="Gomez Garrido J."/>
        </authorList>
    </citation>
    <scope>NUCLEOTIDE SEQUENCE</scope>
</reference>
<name>A0AAD1WRM4_PELCU</name>
<evidence type="ECO:0000313" key="2">
    <source>
        <dbReference type="EMBL" id="CAH2319282.1"/>
    </source>
</evidence>
<gene>
    <name evidence="2" type="ORF">PECUL_23A007450</name>
</gene>
<dbReference type="AlphaFoldDB" id="A0AAD1WRM4"/>
<dbReference type="Proteomes" id="UP001295444">
    <property type="component" value="Chromosome 10"/>
</dbReference>
<keyword evidence="3" id="KW-1185">Reference proteome</keyword>
<dbReference type="EMBL" id="OW240921">
    <property type="protein sequence ID" value="CAH2319282.1"/>
    <property type="molecule type" value="Genomic_DNA"/>
</dbReference>
<evidence type="ECO:0000313" key="3">
    <source>
        <dbReference type="Proteomes" id="UP001295444"/>
    </source>
</evidence>
<protein>
    <submittedName>
        <fullName evidence="2">Uncharacterized protein</fullName>
    </submittedName>
</protein>
<feature type="region of interest" description="Disordered" evidence="1">
    <location>
        <begin position="20"/>
        <end position="65"/>
    </location>
</feature>